<sequence length="124" mass="13956">MGAGDGTYVYTSSSSEPTFMGKSAMFDEDVRSVQAPLMKLNFVLLTVVNIALLVTIMWYSFRKPKTKLKHSVYDNSRVRTGVIAVSCAHVGEFCAVSPFLKKKKFMLFSWLPLPHNTHTHTHTK</sequence>
<evidence type="ECO:0000256" key="1">
    <source>
        <dbReference type="SAM" id="Phobius"/>
    </source>
</evidence>
<dbReference type="AlphaFoldDB" id="A0A8H7ZR83"/>
<dbReference type="EMBL" id="JAEFCI010009249">
    <property type="protein sequence ID" value="KAG5457921.1"/>
    <property type="molecule type" value="Genomic_DNA"/>
</dbReference>
<protein>
    <submittedName>
        <fullName evidence="2">Uncharacterized protein</fullName>
    </submittedName>
</protein>
<evidence type="ECO:0000313" key="3">
    <source>
        <dbReference type="Proteomes" id="UP000673691"/>
    </source>
</evidence>
<dbReference type="Proteomes" id="UP000673691">
    <property type="component" value="Unassembled WGS sequence"/>
</dbReference>
<accession>A0A8H7ZR83</accession>
<keyword evidence="1" id="KW-0472">Membrane</keyword>
<keyword evidence="3" id="KW-1185">Reference proteome</keyword>
<proteinExistence type="predicted"/>
<comment type="caution">
    <text evidence="2">The sequence shown here is derived from an EMBL/GenBank/DDBJ whole genome shotgun (WGS) entry which is preliminary data.</text>
</comment>
<keyword evidence="1" id="KW-1133">Transmembrane helix</keyword>
<reference evidence="2 3" key="1">
    <citation type="journal article" name="Sci. Rep.">
        <title>Genome-scale phylogenetic analyses confirm Olpidium as the closest living zoosporic fungus to the non-flagellated, terrestrial fungi.</title>
        <authorList>
            <person name="Chang Y."/>
            <person name="Rochon D."/>
            <person name="Sekimoto S."/>
            <person name="Wang Y."/>
            <person name="Chovatia M."/>
            <person name="Sandor L."/>
            <person name="Salamov A."/>
            <person name="Grigoriev I.V."/>
            <person name="Stajich J.E."/>
            <person name="Spatafora J.W."/>
        </authorList>
    </citation>
    <scope>NUCLEOTIDE SEQUENCE [LARGE SCALE GENOMIC DNA]</scope>
    <source>
        <strain evidence="2">S191</strain>
    </source>
</reference>
<organism evidence="2 3">
    <name type="scientific">Olpidium bornovanus</name>
    <dbReference type="NCBI Taxonomy" id="278681"/>
    <lineage>
        <taxon>Eukaryota</taxon>
        <taxon>Fungi</taxon>
        <taxon>Fungi incertae sedis</taxon>
        <taxon>Olpidiomycota</taxon>
        <taxon>Olpidiomycotina</taxon>
        <taxon>Olpidiomycetes</taxon>
        <taxon>Olpidiales</taxon>
        <taxon>Olpidiaceae</taxon>
        <taxon>Olpidium</taxon>
    </lineage>
</organism>
<name>A0A8H7ZR83_9FUNG</name>
<feature type="transmembrane region" description="Helical" evidence="1">
    <location>
        <begin position="40"/>
        <end position="61"/>
    </location>
</feature>
<evidence type="ECO:0000313" key="2">
    <source>
        <dbReference type="EMBL" id="KAG5457921.1"/>
    </source>
</evidence>
<keyword evidence="1" id="KW-0812">Transmembrane</keyword>
<gene>
    <name evidence="2" type="ORF">BJ554DRAFT_1955</name>
</gene>